<evidence type="ECO:0000259" key="1">
    <source>
        <dbReference type="Pfam" id="PF04480"/>
    </source>
</evidence>
<reference evidence="2" key="2">
    <citation type="submission" date="2021-04" db="EMBL/GenBank/DDBJ databases">
        <authorList>
            <person name="Gilroy R."/>
        </authorList>
    </citation>
    <scope>NUCLEOTIDE SEQUENCE</scope>
    <source>
        <strain evidence="2">4376</strain>
    </source>
</reference>
<protein>
    <submittedName>
        <fullName evidence="2">Endonuclease domain-containing protein</fullName>
    </submittedName>
</protein>
<comment type="caution">
    <text evidence="2">The sequence shown here is derived from an EMBL/GenBank/DDBJ whole genome shotgun (WGS) entry which is preliminary data.</text>
</comment>
<organism evidence="2 3">
    <name type="scientific">Candidatus Corynebacterium gallistercoris</name>
    <dbReference type="NCBI Taxonomy" id="2838530"/>
    <lineage>
        <taxon>Bacteria</taxon>
        <taxon>Bacillati</taxon>
        <taxon>Actinomycetota</taxon>
        <taxon>Actinomycetes</taxon>
        <taxon>Mycobacteriales</taxon>
        <taxon>Corynebacteriaceae</taxon>
        <taxon>Corynebacterium</taxon>
    </lineage>
</organism>
<dbReference type="GO" id="GO:0004519">
    <property type="term" value="F:endonuclease activity"/>
    <property type="evidence" value="ECO:0007669"/>
    <property type="project" value="UniProtKB-KW"/>
</dbReference>
<gene>
    <name evidence="2" type="ORF">H9867_08225</name>
</gene>
<keyword evidence="2" id="KW-0255">Endonuclease</keyword>
<evidence type="ECO:0000313" key="2">
    <source>
        <dbReference type="EMBL" id="HIW96446.1"/>
    </source>
</evidence>
<dbReference type="Proteomes" id="UP000824189">
    <property type="component" value="Unassembled WGS sequence"/>
</dbReference>
<keyword evidence="2" id="KW-0540">Nuclease</keyword>
<dbReference type="Pfam" id="PF04480">
    <property type="entry name" value="DUF559"/>
    <property type="match status" value="1"/>
</dbReference>
<reference evidence="2" key="1">
    <citation type="journal article" date="2021" name="PeerJ">
        <title>Extensive microbial diversity within the chicken gut microbiome revealed by metagenomics and culture.</title>
        <authorList>
            <person name="Gilroy R."/>
            <person name="Ravi A."/>
            <person name="Getino M."/>
            <person name="Pursley I."/>
            <person name="Horton D.L."/>
            <person name="Alikhan N.F."/>
            <person name="Baker D."/>
            <person name="Gharbi K."/>
            <person name="Hall N."/>
            <person name="Watson M."/>
            <person name="Adriaenssens E.M."/>
            <person name="Foster-Nyarko E."/>
            <person name="Jarju S."/>
            <person name="Secka A."/>
            <person name="Antonio M."/>
            <person name="Oren A."/>
            <person name="Chaudhuri R.R."/>
            <person name="La Ragione R."/>
            <person name="Hildebrand F."/>
            <person name="Pallen M.J."/>
        </authorList>
    </citation>
    <scope>NUCLEOTIDE SEQUENCE</scope>
    <source>
        <strain evidence="2">4376</strain>
    </source>
</reference>
<dbReference type="InterPro" id="IPR007569">
    <property type="entry name" value="DUF559"/>
</dbReference>
<evidence type="ECO:0000313" key="3">
    <source>
        <dbReference type="Proteomes" id="UP000824189"/>
    </source>
</evidence>
<sequence>MSNSSLATVAHLIIASKQTLPPDKRFPYRSSGFSPGEPILPLTAHELSDMGVSAQRRRTQYEKCTTRTYLPRLPERSKTRAQPTKKFQHSHIIRTIGHLRTHPNHIPADITALMLHGVEYFGDDLCICFLSPFSPKNDVRSGVYLRQNSGQELMNLGPIAVPDLHQPTLDLGVPTVRPKIAAGQFLTSVARGIHTWRTPNLRGFTAREVRIIQGADAITDHFCLGMDIWSQVPGLSSATRKLIQTHGAGGAESPMETVLRLIVASVLPTVRSQVKIPLQGMHTVADLADPVAKIAIYYDGATHDLAPRRATDSKINVLLTGKGWRVLRFTKEHLRDPGWVRAQVLECVRSGEV</sequence>
<dbReference type="Gene3D" id="3.40.960.10">
    <property type="entry name" value="VSR Endonuclease"/>
    <property type="match status" value="1"/>
</dbReference>
<dbReference type="SUPFAM" id="SSF52980">
    <property type="entry name" value="Restriction endonuclease-like"/>
    <property type="match status" value="1"/>
</dbReference>
<dbReference type="InterPro" id="IPR011335">
    <property type="entry name" value="Restrct_endonuc-II-like"/>
</dbReference>
<feature type="domain" description="DUF559" evidence="1">
    <location>
        <begin position="282"/>
        <end position="347"/>
    </location>
</feature>
<keyword evidence="2" id="KW-0378">Hydrolase</keyword>
<dbReference type="EMBL" id="DXFZ01000100">
    <property type="protein sequence ID" value="HIW96446.1"/>
    <property type="molecule type" value="Genomic_DNA"/>
</dbReference>
<accession>A0A9D1S1A8</accession>
<proteinExistence type="predicted"/>
<name>A0A9D1S1A8_9CORY</name>
<dbReference type="AlphaFoldDB" id="A0A9D1S1A8"/>